<dbReference type="SUPFAM" id="SSF55594">
    <property type="entry name" value="HPr-like"/>
    <property type="match status" value="1"/>
</dbReference>
<keyword evidence="6" id="KW-0808">Transferase</keyword>
<dbReference type="Pfam" id="PF00381">
    <property type="entry name" value="PTS-HPr"/>
    <property type="match status" value="1"/>
</dbReference>
<dbReference type="AlphaFoldDB" id="C6XL63"/>
<dbReference type="KEGG" id="hba:Hbal_0190"/>
<evidence type="ECO:0000256" key="4">
    <source>
        <dbReference type="ARBA" id="ARBA00022683"/>
    </source>
</evidence>
<dbReference type="PRINTS" id="PR00107">
    <property type="entry name" value="PHOSPHOCPHPR"/>
</dbReference>
<name>C6XL63_HIRBI</name>
<evidence type="ECO:0000256" key="1">
    <source>
        <dbReference type="ARBA" id="ARBA00004496"/>
    </source>
</evidence>
<accession>C6XL63</accession>
<dbReference type="GO" id="GO:0005737">
    <property type="term" value="C:cytoplasm"/>
    <property type="evidence" value="ECO:0007669"/>
    <property type="project" value="UniProtKB-SubCell"/>
</dbReference>
<dbReference type="eggNOG" id="COG1925">
    <property type="taxonomic scope" value="Bacteria"/>
</dbReference>
<dbReference type="Gene3D" id="3.30.1340.10">
    <property type="entry name" value="HPr-like"/>
    <property type="match status" value="1"/>
</dbReference>
<dbReference type="InterPro" id="IPR000032">
    <property type="entry name" value="HPr-like"/>
</dbReference>
<evidence type="ECO:0000256" key="3">
    <source>
        <dbReference type="ARBA" id="ARBA00022490"/>
    </source>
</evidence>
<proteinExistence type="inferred from homology"/>
<dbReference type="STRING" id="582402.Hbal_0190"/>
<evidence type="ECO:0000259" key="5">
    <source>
        <dbReference type="PROSITE" id="PS51350"/>
    </source>
</evidence>
<feature type="domain" description="HPr" evidence="5">
    <location>
        <begin position="4"/>
        <end position="91"/>
    </location>
</feature>
<dbReference type="GO" id="GO:0009401">
    <property type="term" value="P:phosphoenolpyruvate-dependent sugar phosphotransferase system"/>
    <property type="evidence" value="ECO:0007669"/>
    <property type="project" value="UniProtKB-KW"/>
</dbReference>
<dbReference type="EMBL" id="CP001678">
    <property type="protein sequence ID" value="ACT57892.1"/>
    <property type="molecule type" value="Genomic_DNA"/>
</dbReference>
<dbReference type="RefSeq" id="WP_012778050.1">
    <property type="nucleotide sequence ID" value="NC_012982.1"/>
</dbReference>
<comment type="similarity">
    <text evidence="2">Belongs to the HPr family.</text>
</comment>
<dbReference type="Proteomes" id="UP000002745">
    <property type="component" value="Chromosome"/>
</dbReference>
<keyword evidence="3" id="KW-0963">Cytoplasm</keyword>
<evidence type="ECO:0000256" key="2">
    <source>
        <dbReference type="ARBA" id="ARBA00010736"/>
    </source>
</evidence>
<keyword evidence="7" id="KW-1185">Reference proteome</keyword>
<evidence type="ECO:0000313" key="7">
    <source>
        <dbReference type="Proteomes" id="UP000002745"/>
    </source>
</evidence>
<organism evidence="6 7">
    <name type="scientific">Hirschia baltica (strain ATCC 49814 / DSM 5838 / IFAM 1418)</name>
    <dbReference type="NCBI Taxonomy" id="582402"/>
    <lineage>
        <taxon>Bacteria</taxon>
        <taxon>Pseudomonadati</taxon>
        <taxon>Pseudomonadota</taxon>
        <taxon>Alphaproteobacteria</taxon>
        <taxon>Hyphomonadales</taxon>
        <taxon>Hyphomonadaceae</taxon>
        <taxon>Hirschia</taxon>
    </lineage>
</organism>
<keyword evidence="4" id="KW-0598">Phosphotransferase system</keyword>
<dbReference type="OrthoDB" id="9798965at2"/>
<dbReference type="PROSITE" id="PS00369">
    <property type="entry name" value="PTS_HPR_HIS"/>
    <property type="match status" value="1"/>
</dbReference>
<reference evidence="7" key="1">
    <citation type="journal article" date="2011" name="J. Bacteriol.">
        <title>Genome sequences of eight morphologically diverse alphaproteobacteria.</title>
        <authorList>
            <consortium name="US DOE Joint Genome Institute"/>
            <person name="Brown P.J."/>
            <person name="Kysela D.T."/>
            <person name="Buechlein A."/>
            <person name="Hemmerich C."/>
            <person name="Brun Y.V."/>
        </authorList>
    </citation>
    <scope>NUCLEOTIDE SEQUENCE [LARGE SCALE GENOMIC DNA]</scope>
    <source>
        <strain evidence="7">ATCC 49814 / DSM 5838 / IFAM 1418</strain>
    </source>
</reference>
<dbReference type="HOGENOM" id="CLU_136230_1_1_5"/>
<dbReference type="InterPro" id="IPR001020">
    <property type="entry name" value="PTS_HPr_His_P_site"/>
</dbReference>
<dbReference type="PANTHER" id="PTHR33705">
    <property type="entry name" value="PHOSPHOCARRIER PROTEIN HPR"/>
    <property type="match status" value="1"/>
</dbReference>
<protein>
    <submittedName>
        <fullName evidence="6">Phosphotransferase system, phosphocarrier protein HPr</fullName>
    </submittedName>
</protein>
<dbReference type="PROSITE" id="PS51350">
    <property type="entry name" value="PTS_HPR_DOM"/>
    <property type="match status" value="1"/>
</dbReference>
<dbReference type="PANTHER" id="PTHR33705:SF2">
    <property type="entry name" value="PHOSPHOCARRIER PROTEIN NPR"/>
    <property type="match status" value="1"/>
</dbReference>
<dbReference type="GO" id="GO:0016740">
    <property type="term" value="F:transferase activity"/>
    <property type="evidence" value="ECO:0007669"/>
    <property type="project" value="UniProtKB-KW"/>
</dbReference>
<gene>
    <name evidence="6" type="ordered locus">Hbal_0190</name>
</gene>
<sequence length="92" mass="9810">MTETLTKSATICNTRGLHARASAALAREALKFDSKIIVSHEGEKASAIAVMDLLMLTAYKGCVVEVSAEGKDADQAIVAIVDLIENRFGEDD</sequence>
<dbReference type="InterPro" id="IPR050399">
    <property type="entry name" value="HPr"/>
</dbReference>
<dbReference type="NCBIfam" id="TIGR01003">
    <property type="entry name" value="PTS_HPr_family"/>
    <property type="match status" value="1"/>
</dbReference>
<evidence type="ECO:0000313" key="6">
    <source>
        <dbReference type="EMBL" id="ACT57892.1"/>
    </source>
</evidence>
<comment type="subcellular location">
    <subcellularLocation>
        <location evidence="1">Cytoplasm</location>
    </subcellularLocation>
</comment>
<dbReference type="InterPro" id="IPR035895">
    <property type="entry name" value="HPr-like_sf"/>
</dbReference>